<dbReference type="EMBL" id="CM010629">
    <property type="protein sequence ID" value="RID75962.1"/>
    <property type="molecule type" value="Genomic_DNA"/>
</dbReference>
<proteinExistence type="predicted"/>
<name>A0A398ADU6_BRACM</name>
<sequence>MKAILARPTPDWNFTVTTLLSPRRSAIDLCLLRLTFQTVIHGVWCERNNRKYNTTYRTASDLIRTMDKTIRNRVSSLRFKNVAFYGSLMIRWLERSI</sequence>
<dbReference type="AlphaFoldDB" id="A0A398ADU6"/>
<evidence type="ECO:0000313" key="1">
    <source>
        <dbReference type="EMBL" id="RID75962.1"/>
    </source>
</evidence>
<evidence type="ECO:0000313" key="2">
    <source>
        <dbReference type="Proteomes" id="UP000264353"/>
    </source>
</evidence>
<dbReference type="Proteomes" id="UP000264353">
    <property type="component" value="Chromosome A2"/>
</dbReference>
<accession>A0A398ADU6</accession>
<organism evidence="1 2">
    <name type="scientific">Brassica campestris</name>
    <name type="common">Field mustard</name>
    <dbReference type="NCBI Taxonomy" id="3711"/>
    <lineage>
        <taxon>Eukaryota</taxon>
        <taxon>Viridiplantae</taxon>
        <taxon>Streptophyta</taxon>
        <taxon>Embryophyta</taxon>
        <taxon>Tracheophyta</taxon>
        <taxon>Spermatophyta</taxon>
        <taxon>Magnoliopsida</taxon>
        <taxon>eudicotyledons</taxon>
        <taxon>Gunneridae</taxon>
        <taxon>Pentapetalae</taxon>
        <taxon>rosids</taxon>
        <taxon>malvids</taxon>
        <taxon>Brassicales</taxon>
        <taxon>Brassicaceae</taxon>
        <taxon>Brassiceae</taxon>
        <taxon>Brassica</taxon>
    </lineage>
</organism>
<protein>
    <submittedName>
        <fullName evidence="1">Uncharacterized protein</fullName>
    </submittedName>
</protein>
<reference evidence="1 2" key="1">
    <citation type="submission" date="2018-06" db="EMBL/GenBank/DDBJ databases">
        <title>WGS assembly of Brassica rapa FPsc.</title>
        <authorList>
            <person name="Bowman J."/>
            <person name="Kohchi T."/>
            <person name="Yamato K."/>
            <person name="Jenkins J."/>
            <person name="Shu S."/>
            <person name="Ishizaki K."/>
            <person name="Yamaoka S."/>
            <person name="Nishihama R."/>
            <person name="Nakamura Y."/>
            <person name="Berger F."/>
            <person name="Adam C."/>
            <person name="Aki S."/>
            <person name="Althoff F."/>
            <person name="Araki T."/>
            <person name="Arteaga-Vazquez M."/>
            <person name="Balasubrmanian S."/>
            <person name="Bauer D."/>
            <person name="Boehm C."/>
            <person name="Briginshaw L."/>
            <person name="Caballero-Perez J."/>
            <person name="Catarino B."/>
            <person name="Chen F."/>
            <person name="Chiyoda S."/>
            <person name="Chovatia M."/>
            <person name="Davies K."/>
            <person name="Delmans M."/>
            <person name="Demura T."/>
            <person name="Dierschke T."/>
            <person name="Dolan L."/>
            <person name="Dorantes-Acosta A."/>
            <person name="Eklund D."/>
            <person name="Florent S."/>
            <person name="Flores-Sandoval E."/>
            <person name="Fujiyama A."/>
            <person name="Fukuzawa H."/>
            <person name="Galik B."/>
            <person name="Grimanelli D."/>
            <person name="Grimwood J."/>
            <person name="Grossniklaus U."/>
            <person name="Hamada T."/>
            <person name="Haseloff J."/>
            <person name="Hetherington A."/>
            <person name="Higo A."/>
            <person name="Hirakawa Y."/>
            <person name="Hundley H."/>
            <person name="Ikeda Y."/>
            <person name="Inoue K."/>
            <person name="Inoue S."/>
            <person name="Ishida S."/>
            <person name="Jia Q."/>
            <person name="Kakita M."/>
            <person name="Kanazawa T."/>
            <person name="Kawai Y."/>
            <person name="Kawashima T."/>
            <person name="Kennedy M."/>
            <person name="Kinose K."/>
            <person name="Kinoshita T."/>
            <person name="Kohara Y."/>
            <person name="Koide E."/>
            <person name="Komatsu K."/>
            <person name="Kopischke S."/>
            <person name="Kubo M."/>
            <person name="Kyozuka J."/>
            <person name="Lagercrantz U."/>
            <person name="Lin S."/>
            <person name="Lindquist E."/>
            <person name="Lipzen A."/>
            <person name="Lu C."/>
            <person name="Luna E."/>
            <person name="Martienssen R."/>
            <person name="Minamino N."/>
            <person name="Mizutani M."/>
            <person name="Mizutani M."/>
            <person name="Mochizuki N."/>
            <person name="Monte I."/>
            <person name="Mosher R."/>
            <person name="Nagasaki H."/>
            <person name="Nakagami H."/>
            <person name="Naramoto S."/>
            <person name="Nishitani K."/>
            <person name="Ohtani M."/>
            <person name="Okamoto T."/>
            <person name="Okumura M."/>
            <person name="Phillips J."/>
            <person name="Pollak B."/>
            <person name="Reinders A."/>
            <person name="Roevekamp M."/>
            <person name="Sano R."/>
            <person name="Sawa S."/>
            <person name="Schmid M."/>
            <person name="Shirakawa M."/>
            <person name="Solano R."/>
            <person name="Spunde A."/>
            <person name="Suetsugu N."/>
            <person name="Sugano S."/>
            <person name="Sugiyama A."/>
            <person name="Sun R."/>
            <person name="Suzuki Y."/>
            <person name="Takenaka M."/>
            <person name="Takezawa D."/>
            <person name="Tomogane H."/>
            <person name="Tsuzuki M."/>
            <person name="Ueda T."/>
            <person name="Umeda M."/>
            <person name="Ward J."/>
            <person name="Watanabe Y."/>
            <person name="Yazaki K."/>
            <person name="Yokoyama R."/>
            <person name="Yoshitake Y."/>
            <person name="Yotsui I."/>
            <person name="Zachgo S."/>
            <person name="Schmutz J."/>
        </authorList>
    </citation>
    <scope>NUCLEOTIDE SEQUENCE [LARGE SCALE GENOMIC DNA]</scope>
    <source>
        <strain evidence="2">cv. B-3</strain>
    </source>
</reference>
<gene>
    <name evidence="1" type="ORF">BRARA_B02971</name>
</gene>